<evidence type="ECO:0000256" key="1">
    <source>
        <dbReference type="ARBA" id="ARBA00000900"/>
    </source>
</evidence>
<evidence type="ECO:0000313" key="17">
    <source>
        <dbReference type="EMBL" id="KAG5558815.1"/>
    </source>
</evidence>
<dbReference type="AlphaFoldDB" id="A0AAV6L2F0"/>
<dbReference type="GO" id="GO:0061630">
    <property type="term" value="F:ubiquitin protein ligase activity"/>
    <property type="evidence" value="ECO:0007669"/>
    <property type="project" value="UniProtKB-EC"/>
</dbReference>
<evidence type="ECO:0000256" key="5">
    <source>
        <dbReference type="ARBA" id="ARBA00022679"/>
    </source>
</evidence>
<evidence type="ECO:0000256" key="15">
    <source>
        <dbReference type="SAM" id="SignalP"/>
    </source>
</evidence>
<comment type="pathway">
    <text evidence="3">Protein modification; protein ubiquitination.</text>
</comment>
<protein>
    <recommendedName>
        <fullName evidence="4">RING-type E3 ubiquitin transferase</fullName>
        <ecNumber evidence="4">2.3.2.27</ecNumber>
    </recommendedName>
</protein>
<comment type="subcellular location">
    <subcellularLocation>
        <location evidence="2">Membrane</location>
        <topology evidence="2">Single-pass membrane protein</topology>
    </subcellularLocation>
</comment>
<keyword evidence="9" id="KW-0863">Zinc-finger</keyword>
<evidence type="ECO:0000256" key="11">
    <source>
        <dbReference type="ARBA" id="ARBA00022833"/>
    </source>
</evidence>
<keyword evidence="6" id="KW-0812">Transmembrane</keyword>
<comment type="caution">
    <text evidence="17">The sequence shown here is derived from an EMBL/GenBank/DDBJ whole genome shotgun (WGS) entry which is preliminary data.</text>
</comment>
<dbReference type="PANTHER" id="PTHR46279">
    <property type="entry name" value="RING/U-BOX SUPERFAMILY PROTEIN"/>
    <property type="match status" value="1"/>
</dbReference>
<keyword evidence="11" id="KW-0862">Zinc</keyword>
<evidence type="ECO:0000256" key="6">
    <source>
        <dbReference type="ARBA" id="ARBA00022692"/>
    </source>
</evidence>
<evidence type="ECO:0000256" key="4">
    <source>
        <dbReference type="ARBA" id="ARBA00012483"/>
    </source>
</evidence>
<evidence type="ECO:0000256" key="13">
    <source>
        <dbReference type="ARBA" id="ARBA00023136"/>
    </source>
</evidence>
<evidence type="ECO:0000256" key="12">
    <source>
        <dbReference type="ARBA" id="ARBA00022989"/>
    </source>
</evidence>
<evidence type="ECO:0000313" key="18">
    <source>
        <dbReference type="Proteomes" id="UP000823749"/>
    </source>
</evidence>
<feature type="signal peptide" evidence="15">
    <location>
        <begin position="1"/>
        <end position="16"/>
    </location>
</feature>
<dbReference type="GO" id="GO:0030247">
    <property type="term" value="F:polysaccharide binding"/>
    <property type="evidence" value="ECO:0007669"/>
    <property type="project" value="InterPro"/>
</dbReference>
<proteinExistence type="inferred from homology"/>
<name>A0AAV6L2F0_9ERIC</name>
<keyword evidence="12" id="KW-1133">Transmembrane helix</keyword>
<feature type="domain" description="Wall-associated receptor kinase galacturonan-binding" evidence="16">
    <location>
        <begin position="21"/>
        <end position="87"/>
    </location>
</feature>
<keyword evidence="5" id="KW-0808">Transferase</keyword>
<evidence type="ECO:0000256" key="2">
    <source>
        <dbReference type="ARBA" id="ARBA00004167"/>
    </source>
</evidence>
<keyword evidence="7" id="KW-0479">Metal-binding</keyword>
<dbReference type="Pfam" id="PF13947">
    <property type="entry name" value="GUB_WAK_bind"/>
    <property type="match status" value="1"/>
</dbReference>
<organism evidence="17 18">
    <name type="scientific">Rhododendron griersonianum</name>
    <dbReference type="NCBI Taxonomy" id="479676"/>
    <lineage>
        <taxon>Eukaryota</taxon>
        <taxon>Viridiplantae</taxon>
        <taxon>Streptophyta</taxon>
        <taxon>Embryophyta</taxon>
        <taxon>Tracheophyta</taxon>
        <taxon>Spermatophyta</taxon>
        <taxon>Magnoliopsida</taxon>
        <taxon>eudicotyledons</taxon>
        <taxon>Gunneridae</taxon>
        <taxon>Pentapetalae</taxon>
        <taxon>asterids</taxon>
        <taxon>Ericales</taxon>
        <taxon>Ericaceae</taxon>
        <taxon>Ericoideae</taxon>
        <taxon>Rhodoreae</taxon>
        <taxon>Rhododendron</taxon>
    </lineage>
</organism>
<dbReference type="Proteomes" id="UP000823749">
    <property type="component" value="Chromosome 3"/>
</dbReference>
<evidence type="ECO:0000256" key="14">
    <source>
        <dbReference type="ARBA" id="ARBA00024209"/>
    </source>
</evidence>
<evidence type="ECO:0000259" key="16">
    <source>
        <dbReference type="Pfam" id="PF13947"/>
    </source>
</evidence>
<evidence type="ECO:0000256" key="7">
    <source>
        <dbReference type="ARBA" id="ARBA00022723"/>
    </source>
</evidence>
<dbReference type="InterPro" id="IPR046948">
    <property type="entry name" value="ATL20-22-like"/>
</dbReference>
<dbReference type="InterPro" id="IPR025287">
    <property type="entry name" value="WAK_GUB"/>
</dbReference>
<evidence type="ECO:0000256" key="8">
    <source>
        <dbReference type="ARBA" id="ARBA00022729"/>
    </source>
</evidence>
<dbReference type="GO" id="GO:0016020">
    <property type="term" value="C:membrane"/>
    <property type="evidence" value="ECO:0007669"/>
    <property type="project" value="UniProtKB-SubCell"/>
</dbReference>
<comment type="catalytic activity">
    <reaction evidence="1">
        <text>S-ubiquitinyl-[E2 ubiquitin-conjugating enzyme]-L-cysteine + [acceptor protein]-L-lysine = [E2 ubiquitin-conjugating enzyme]-L-cysteine + N(6)-ubiquitinyl-[acceptor protein]-L-lysine.</text>
        <dbReference type="EC" id="2.3.2.27"/>
    </reaction>
</comment>
<evidence type="ECO:0000256" key="10">
    <source>
        <dbReference type="ARBA" id="ARBA00022786"/>
    </source>
</evidence>
<keyword evidence="18" id="KW-1185">Reference proteome</keyword>
<dbReference type="EMBL" id="JACTNZ010000003">
    <property type="protein sequence ID" value="KAG5558815.1"/>
    <property type="molecule type" value="Genomic_DNA"/>
</dbReference>
<keyword evidence="10" id="KW-0833">Ubl conjugation pathway</keyword>
<accession>A0AAV6L2F0</accession>
<evidence type="ECO:0000256" key="9">
    <source>
        <dbReference type="ARBA" id="ARBA00022771"/>
    </source>
</evidence>
<sequence>MSIFFILFFLLHLSTSQLDDCTSAPCSKHGPTIRFPFRLKDNQPPHCGFPGFDLSCSPNTAATLLNLPYSVQVIVTNIDYKSQLIHIKGSNSCLLNLSTTPFQFADSVYNFSLFSCPSTIPVESFEGPWWSTPAACLSGDGQEVYVKSSGMSICYLPQLISCRKMYNVWSVPYDAFDQTADLQLTWPQPVCGNCEAEGKFCGFMSNSTSGEIECFGNLNPPKKGTPFSSFPFVCMLKSEKVKRKFAYPK</sequence>
<dbReference type="EC" id="2.3.2.27" evidence="4"/>
<feature type="chain" id="PRO_5043473392" description="RING-type E3 ubiquitin transferase" evidence="15">
    <location>
        <begin position="17"/>
        <end position="249"/>
    </location>
</feature>
<reference evidence="17" key="1">
    <citation type="submission" date="2020-08" db="EMBL/GenBank/DDBJ databases">
        <title>Plant Genome Project.</title>
        <authorList>
            <person name="Zhang R.-G."/>
        </authorList>
    </citation>
    <scope>NUCLEOTIDE SEQUENCE</scope>
    <source>
        <strain evidence="17">WSP0</strain>
        <tissue evidence="17">Leaf</tissue>
    </source>
</reference>
<evidence type="ECO:0000256" key="3">
    <source>
        <dbReference type="ARBA" id="ARBA00004906"/>
    </source>
</evidence>
<dbReference type="PANTHER" id="PTHR46279:SF9">
    <property type="entry name" value="OS01G0116300 PROTEIN"/>
    <property type="match status" value="1"/>
</dbReference>
<comment type="similarity">
    <text evidence="14">Belongs to the RING-type zinc finger family. ATL subfamily.</text>
</comment>
<dbReference type="GO" id="GO:0008270">
    <property type="term" value="F:zinc ion binding"/>
    <property type="evidence" value="ECO:0007669"/>
    <property type="project" value="UniProtKB-KW"/>
</dbReference>
<keyword evidence="8 15" id="KW-0732">Signal</keyword>
<gene>
    <name evidence="17" type="ORF">RHGRI_008694</name>
</gene>
<keyword evidence="13" id="KW-0472">Membrane</keyword>